<evidence type="ECO:0000259" key="9">
    <source>
        <dbReference type="Pfam" id="PF13807"/>
    </source>
</evidence>
<dbReference type="EMBL" id="JBBNGS010000003">
    <property type="protein sequence ID" value="MEQ2637165.1"/>
    <property type="molecule type" value="Genomic_DNA"/>
</dbReference>
<dbReference type="InterPro" id="IPR050445">
    <property type="entry name" value="Bact_polysacc_biosynth/exp"/>
</dbReference>
<dbReference type="RefSeq" id="WP_349181578.1">
    <property type="nucleotide sequence ID" value="NZ_JBBNGS010000003.1"/>
</dbReference>
<evidence type="ECO:0000256" key="6">
    <source>
        <dbReference type="ARBA" id="ARBA00023136"/>
    </source>
</evidence>
<keyword evidence="11" id="KW-1185">Reference proteome</keyword>
<evidence type="ECO:0000313" key="10">
    <source>
        <dbReference type="EMBL" id="MEQ2637165.1"/>
    </source>
</evidence>
<accession>A0ABV1IE29</accession>
<evidence type="ECO:0000256" key="7">
    <source>
        <dbReference type="SAM" id="Phobius"/>
    </source>
</evidence>
<keyword evidence="4 7" id="KW-0812">Transmembrane</keyword>
<feature type="domain" description="Polysaccharide chain length determinant N-terminal" evidence="8">
    <location>
        <begin position="2"/>
        <end position="90"/>
    </location>
</feature>
<comment type="caution">
    <text evidence="10">The sequence shown here is derived from an EMBL/GenBank/DDBJ whole genome shotgun (WGS) entry which is preliminary data.</text>
</comment>
<comment type="similarity">
    <text evidence="2">Belongs to the CpsC/CapA family.</text>
</comment>
<dbReference type="PANTHER" id="PTHR32309:SF13">
    <property type="entry name" value="FERRIC ENTEROBACTIN TRANSPORT PROTEIN FEPE"/>
    <property type="match status" value="1"/>
</dbReference>
<dbReference type="PANTHER" id="PTHR32309">
    <property type="entry name" value="TYROSINE-PROTEIN KINASE"/>
    <property type="match status" value="1"/>
</dbReference>
<dbReference type="InterPro" id="IPR003856">
    <property type="entry name" value="LPS_length_determ_N"/>
</dbReference>
<evidence type="ECO:0000313" key="11">
    <source>
        <dbReference type="Proteomes" id="UP001478817"/>
    </source>
</evidence>
<reference evidence="10 11" key="1">
    <citation type="submission" date="2024-04" db="EMBL/GenBank/DDBJ databases">
        <title>Human intestinal bacterial collection.</title>
        <authorList>
            <person name="Pauvert C."/>
            <person name="Hitch T.C.A."/>
            <person name="Clavel T."/>
        </authorList>
    </citation>
    <scope>NUCLEOTIDE SEQUENCE [LARGE SCALE GENOMIC DNA]</scope>
    <source>
        <strain evidence="10 11">CLA-AA-H197</strain>
    </source>
</reference>
<feature type="transmembrane region" description="Helical" evidence="7">
    <location>
        <begin position="16"/>
        <end position="36"/>
    </location>
</feature>
<evidence type="ECO:0000256" key="2">
    <source>
        <dbReference type="ARBA" id="ARBA00006683"/>
    </source>
</evidence>
<proteinExistence type="inferred from homology"/>
<sequence>MTLLELLHLLKKRLKLVLVLPLVCALAVGGYSFVAMKNTYTASVSMYVLVQHDNANSNSLSSDLSASQMVTNDVATLLKSDRVVLETAKALGLEDLKGYTTSITSSTTSRVLTLEVTGTDPQRTADVANKMAEEVSGVAREVMSVDSVNVVDSAKVPTSPSGPKRPLYIAVGLLAGLFAAVAIVVIADMLNTKVRGEEDLEELLGVPVIGRIPAMKGGR</sequence>
<name>A0ABV1IE29_9ACTN</name>
<evidence type="ECO:0000256" key="1">
    <source>
        <dbReference type="ARBA" id="ARBA00004651"/>
    </source>
</evidence>
<keyword evidence="6 7" id="KW-0472">Membrane</keyword>
<protein>
    <submittedName>
        <fullName evidence="10">Wzz/FepE/Etk N-terminal domain-containing protein</fullName>
    </submittedName>
</protein>
<dbReference type="Proteomes" id="UP001478817">
    <property type="component" value="Unassembled WGS sequence"/>
</dbReference>
<keyword evidence="3" id="KW-1003">Cell membrane</keyword>
<evidence type="ECO:0000256" key="4">
    <source>
        <dbReference type="ARBA" id="ARBA00022692"/>
    </source>
</evidence>
<organism evidence="10 11">
    <name type="scientific">Paratractidigestivibacter faecalis</name>
    <dbReference type="NCBI Taxonomy" id="2292441"/>
    <lineage>
        <taxon>Bacteria</taxon>
        <taxon>Bacillati</taxon>
        <taxon>Actinomycetota</taxon>
        <taxon>Coriobacteriia</taxon>
        <taxon>Coriobacteriales</taxon>
        <taxon>Atopobiaceae</taxon>
        <taxon>Paratractidigestivibacter</taxon>
    </lineage>
</organism>
<evidence type="ECO:0000256" key="5">
    <source>
        <dbReference type="ARBA" id="ARBA00022989"/>
    </source>
</evidence>
<evidence type="ECO:0000256" key="3">
    <source>
        <dbReference type="ARBA" id="ARBA00022475"/>
    </source>
</evidence>
<evidence type="ECO:0000259" key="8">
    <source>
        <dbReference type="Pfam" id="PF02706"/>
    </source>
</evidence>
<comment type="subcellular location">
    <subcellularLocation>
        <location evidence="1">Cell membrane</location>
        <topology evidence="1">Multi-pass membrane protein</topology>
    </subcellularLocation>
</comment>
<dbReference type="Pfam" id="PF02706">
    <property type="entry name" value="Wzz"/>
    <property type="match status" value="1"/>
</dbReference>
<feature type="domain" description="Tyrosine-protein kinase G-rich" evidence="9">
    <location>
        <begin position="142"/>
        <end position="186"/>
    </location>
</feature>
<dbReference type="InterPro" id="IPR032807">
    <property type="entry name" value="GNVR"/>
</dbReference>
<keyword evidence="5 7" id="KW-1133">Transmembrane helix</keyword>
<dbReference type="Pfam" id="PF13807">
    <property type="entry name" value="GNVR"/>
    <property type="match status" value="1"/>
</dbReference>
<feature type="transmembrane region" description="Helical" evidence="7">
    <location>
        <begin position="167"/>
        <end position="187"/>
    </location>
</feature>
<gene>
    <name evidence="10" type="ORF">AAAT05_02195</name>
</gene>